<keyword evidence="2" id="KW-1185">Reference proteome</keyword>
<name>A0ABR1DIW2_NECAM</name>
<sequence>MLGPARRLSGADAPIRRRWTRRTRFCRFDLWTLDHFDSAVLVSV</sequence>
<dbReference type="EMBL" id="JAVFWL010000004">
    <property type="protein sequence ID" value="KAK6750412.1"/>
    <property type="molecule type" value="Genomic_DNA"/>
</dbReference>
<organism evidence="1 2">
    <name type="scientific">Necator americanus</name>
    <name type="common">Human hookworm</name>
    <dbReference type="NCBI Taxonomy" id="51031"/>
    <lineage>
        <taxon>Eukaryota</taxon>
        <taxon>Metazoa</taxon>
        <taxon>Ecdysozoa</taxon>
        <taxon>Nematoda</taxon>
        <taxon>Chromadorea</taxon>
        <taxon>Rhabditida</taxon>
        <taxon>Rhabditina</taxon>
        <taxon>Rhabditomorpha</taxon>
        <taxon>Strongyloidea</taxon>
        <taxon>Ancylostomatidae</taxon>
        <taxon>Bunostominae</taxon>
        <taxon>Necator</taxon>
    </lineage>
</organism>
<dbReference type="Proteomes" id="UP001303046">
    <property type="component" value="Unassembled WGS sequence"/>
</dbReference>
<reference evidence="1 2" key="1">
    <citation type="submission" date="2023-08" db="EMBL/GenBank/DDBJ databases">
        <title>A Necator americanus chromosomal reference genome.</title>
        <authorList>
            <person name="Ilik V."/>
            <person name="Petrzelkova K.J."/>
            <person name="Pardy F."/>
            <person name="Fuh T."/>
            <person name="Niatou-Singa F.S."/>
            <person name="Gouil Q."/>
            <person name="Baker L."/>
            <person name="Ritchie M.E."/>
            <person name="Jex A.R."/>
            <person name="Gazzola D."/>
            <person name="Li H."/>
            <person name="Toshio Fujiwara R."/>
            <person name="Zhan B."/>
            <person name="Aroian R.V."/>
            <person name="Pafco B."/>
            <person name="Schwarz E.M."/>
        </authorList>
    </citation>
    <scope>NUCLEOTIDE SEQUENCE [LARGE SCALE GENOMIC DNA]</scope>
    <source>
        <strain evidence="1 2">Aroian</strain>
        <tissue evidence="1">Whole animal</tissue>
    </source>
</reference>
<evidence type="ECO:0000313" key="1">
    <source>
        <dbReference type="EMBL" id="KAK6750412.1"/>
    </source>
</evidence>
<proteinExistence type="predicted"/>
<comment type="caution">
    <text evidence="1">The sequence shown here is derived from an EMBL/GenBank/DDBJ whole genome shotgun (WGS) entry which is preliminary data.</text>
</comment>
<protein>
    <submittedName>
        <fullName evidence="1">Uncharacterized protein</fullName>
    </submittedName>
</protein>
<evidence type="ECO:0000313" key="2">
    <source>
        <dbReference type="Proteomes" id="UP001303046"/>
    </source>
</evidence>
<gene>
    <name evidence="1" type="primary">Necator_chrIV.g15703</name>
    <name evidence="1" type="ORF">RB195_002408</name>
</gene>
<accession>A0ABR1DIW2</accession>